<organism evidence="1 2">
    <name type="scientific">Dryococelus australis</name>
    <dbReference type="NCBI Taxonomy" id="614101"/>
    <lineage>
        <taxon>Eukaryota</taxon>
        <taxon>Metazoa</taxon>
        <taxon>Ecdysozoa</taxon>
        <taxon>Arthropoda</taxon>
        <taxon>Hexapoda</taxon>
        <taxon>Insecta</taxon>
        <taxon>Pterygota</taxon>
        <taxon>Neoptera</taxon>
        <taxon>Polyneoptera</taxon>
        <taxon>Phasmatodea</taxon>
        <taxon>Verophasmatodea</taxon>
        <taxon>Anareolatae</taxon>
        <taxon>Phasmatidae</taxon>
        <taxon>Eurycanthinae</taxon>
        <taxon>Dryococelus</taxon>
    </lineage>
</organism>
<protein>
    <submittedName>
        <fullName evidence="1">Uncharacterized protein</fullName>
    </submittedName>
</protein>
<sequence>MKRADVEIALKNSQIRSVLLILCGELSVFYYKRRLNVYNFTIFDNASKNGYCYLWNVASGNKGAI</sequence>
<evidence type="ECO:0000313" key="2">
    <source>
        <dbReference type="Proteomes" id="UP001159363"/>
    </source>
</evidence>
<comment type="caution">
    <text evidence="1">The sequence shown here is derived from an EMBL/GenBank/DDBJ whole genome shotgun (WGS) entry which is preliminary data.</text>
</comment>
<keyword evidence="2" id="KW-1185">Reference proteome</keyword>
<proteinExistence type="predicted"/>
<name>A0ABQ9HQW1_9NEOP</name>
<reference evidence="1 2" key="1">
    <citation type="submission" date="2023-02" db="EMBL/GenBank/DDBJ databases">
        <title>LHISI_Scaffold_Assembly.</title>
        <authorList>
            <person name="Stuart O.P."/>
            <person name="Cleave R."/>
            <person name="Magrath M.J.L."/>
            <person name="Mikheyev A.S."/>
        </authorList>
    </citation>
    <scope>NUCLEOTIDE SEQUENCE [LARGE SCALE GENOMIC DNA]</scope>
    <source>
        <strain evidence="1">Daus_M_001</strain>
        <tissue evidence="1">Leg muscle</tissue>
    </source>
</reference>
<dbReference type="Proteomes" id="UP001159363">
    <property type="component" value="Chromosome X"/>
</dbReference>
<gene>
    <name evidence="1" type="ORF">PR048_012477</name>
</gene>
<dbReference type="EMBL" id="JARBHB010000004">
    <property type="protein sequence ID" value="KAJ8886268.1"/>
    <property type="molecule type" value="Genomic_DNA"/>
</dbReference>
<evidence type="ECO:0000313" key="1">
    <source>
        <dbReference type="EMBL" id="KAJ8886268.1"/>
    </source>
</evidence>
<accession>A0ABQ9HQW1</accession>